<comment type="caution">
    <text evidence="2">The sequence shown here is derived from an EMBL/GenBank/DDBJ whole genome shotgun (WGS) entry which is preliminary data.</text>
</comment>
<reference evidence="3" key="1">
    <citation type="submission" date="2017-01" db="EMBL/GenBank/DDBJ databases">
        <authorList>
            <person name="Wang Y."/>
            <person name="White M."/>
            <person name="Kvist S."/>
            <person name="Moncalvo J.-M."/>
        </authorList>
    </citation>
    <scope>NUCLEOTIDE SEQUENCE [LARGE SCALE GENOMIC DNA]</scope>
    <source>
        <strain evidence="3">ID-206-W2</strain>
    </source>
</reference>
<dbReference type="EMBL" id="LSSM01004962">
    <property type="protein sequence ID" value="OMJ13731.1"/>
    <property type="molecule type" value="Genomic_DNA"/>
</dbReference>
<dbReference type="AlphaFoldDB" id="A0A1R1XGI3"/>
<organism evidence="2 3">
    <name type="scientific">Smittium culicis</name>
    <dbReference type="NCBI Taxonomy" id="133412"/>
    <lineage>
        <taxon>Eukaryota</taxon>
        <taxon>Fungi</taxon>
        <taxon>Fungi incertae sedis</taxon>
        <taxon>Zoopagomycota</taxon>
        <taxon>Kickxellomycotina</taxon>
        <taxon>Harpellomycetes</taxon>
        <taxon>Harpellales</taxon>
        <taxon>Legeriomycetaceae</taxon>
        <taxon>Smittium</taxon>
    </lineage>
</organism>
<feature type="non-terminal residue" evidence="2">
    <location>
        <position position="115"/>
    </location>
</feature>
<gene>
    <name evidence="2" type="ORF">AYI69_g8870</name>
</gene>
<accession>A0A1R1XGI3</accession>
<keyword evidence="1" id="KW-0732">Signal</keyword>
<evidence type="ECO:0000313" key="3">
    <source>
        <dbReference type="Proteomes" id="UP000187429"/>
    </source>
</evidence>
<evidence type="ECO:0000313" key="2">
    <source>
        <dbReference type="EMBL" id="OMJ13731.1"/>
    </source>
</evidence>
<proteinExistence type="predicted"/>
<protein>
    <submittedName>
        <fullName evidence="2">Uncharacterized protein</fullName>
    </submittedName>
</protein>
<name>A0A1R1XGI3_9FUNG</name>
<evidence type="ECO:0000256" key="1">
    <source>
        <dbReference type="SAM" id="SignalP"/>
    </source>
</evidence>
<keyword evidence="3" id="KW-1185">Reference proteome</keyword>
<sequence>MKFGSSIIFIAASAVAVYSSAINVDQQDSGELFVKDNSHFNKGLQNLKQLNSQNENNEILCSGDGCGELSSDFEGFRRKKCRHRRRRCRGHGCRGCRKYRRPSCEPEEEIDEPKS</sequence>
<feature type="signal peptide" evidence="1">
    <location>
        <begin position="1"/>
        <end position="21"/>
    </location>
</feature>
<feature type="chain" id="PRO_5012164264" evidence="1">
    <location>
        <begin position="22"/>
        <end position="115"/>
    </location>
</feature>
<dbReference type="Proteomes" id="UP000187429">
    <property type="component" value="Unassembled WGS sequence"/>
</dbReference>